<reference evidence="2" key="1">
    <citation type="submission" date="2024-05" db="EMBL/GenBank/DDBJ databases">
        <title>Whole genome shotgun sequence of Streptomyces hygroscopicus NBRC 113678.</title>
        <authorList>
            <person name="Komaki H."/>
            <person name="Tamura T."/>
        </authorList>
    </citation>
    <scope>NUCLEOTIDE SEQUENCE</scope>
    <source>
        <strain evidence="2">N11-34</strain>
    </source>
</reference>
<organism evidence="2 3">
    <name type="scientific">Streptomyces hygroscopicus</name>
    <dbReference type="NCBI Taxonomy" id="1912"/>
    <lineage>
        <taxon>Bacteria</taxon>
        <taxon>Bacillati</taxon>
        <taxon>Actinomycetota</taxon>
        <taxon>Actinomycetes</taxon>
        <taxon>Kitasatosporales</taxon>
        <taxon>Streptomycetaceae</taxon>
        <taxon>Streptomyces</taxon>
        <taxon>Streptomyces violaceusniger group</taxon>
    </lineage>
</organism>
<sequence length="150" mass="15697">MVPGDDMRGPPRALGLADPGRAPSARRWARGPPRAPDGDAYGPTLAHPPVTHAGRPGSRAVTYALACPFAGCPGSRTITCAGRPGERTFGPTRAVYARADPGAPAGHVRGPPREPGGDVRVDPPMRGPTWAPRRWRTCGRPGELSRATGR</sequence>
<feature type="region of interest" description="Disordered" evidence="1">
    <location>
        <begin position="97"/>
        <end position="150"/>
    </location>
</feature>
<evidence type="ECO:0000256" key="1">
    <source>
        <dbReference type="SAM" id="MobiDB-lite"/>
    </source>
</evidence>
<feature type="compositionally biased region" description="Basic and acidic residues" evidence="1">
    <location>
        <begin position="111"/>
        <end position="123"/>
    </location>
</feature>
<comment type="caution">
    <text evidence="2">The sequence shown here is derived from an EMBL/GenBank/DDBJ whole genome shotgun (WGS) entry which is preliminary data.</text>
</comment>
<accession>A0ABQ3TW21</accession>
<proteinExistence type="predicted"/>
<evidence type="ECO:0000313" key="3">
    <source>
        <dbReference type="Proteomes" id="UP001054854"/>
    </source>
</evidence>
<name>A0ABQ3TW21_STRHY</name>
<feature type="region of interest" description="Disordered" evidence="1">
    <location>
        <begin position="1"/>
        <end position="56"/>
    </location>
</feature>
<evidence type="ECO:0000313" key="2">
    <source>
        <dbReference type="EMBL" id="GHJ27537.1"/>
    </source>
</evidence>
<gene>
    <name evidence="2" type="ORF">TPA0910_19700</name>
</gene>
<feature type="compositionally biased region" description="Low complexity" evidence="1">
    <location>
        <begin position="19"/>
        <end position="32"/>
    </location>
</feature>
<dbReference type="Proteomes" id="UP001054854">
    <property type="component" value="Unassembled WGS sequence"/>
</dbReference>
<protein>
    <submittedName>
        <fullName evidence="2">Uncharacterized protein</fullName>
    </submittedName>
</protein>
<keyword evidence="3" id="KW-1185">Reference proteome</keyword>
<dbReference type="EMBL" id="BNEK01000003">
    <property type="protein sequence ID" value="GHJ27537.1"/>
    <property type="molecule type" value="Genomic_DNA"/>
</dbReference>